<name>A0ABU0D5X0_9BACI</name>
<dbReference type="Proteomes" id="UP001232343">
    <property type="component" value="Unassembled WGS sequence"/>
</dbReference>
<evidence type="ECO:0000313" key="2">
    <source>
        <dbReference type="Proteomes" id="UP001232343"/>
    </source>
</evidence>
<reference evidence="1 2" key="1">
    <citation type="submission" date="2023-07" db="EMBL/GenBank/DDBJ databases">
        <title>Genomic Encyclopedia of Type Strains, Phase IV (KMG-IV): sequencing the most valuable type-strain genomes for metagenomic binning, comparative biology and taxonomic classification.</title>
        <authorList>
            <person name="Goeker M."/>
        </authorList>
    </citation>
    <scope>NUCLEOTIDE SEQUENCE [LARGE SCALE GENOMIC DNA]</scope>
    <source>
        <strain evidence="1 2">DSM 27848</strain>
    </source>
</reference>
<evidence type="ECO:0000313" key="1">
    <source>
        <dbReference type="EMBL" id="MDQ0343806.1"/>
    </source>
</evidence>
<sequence>MKGVVQSNEKLAVRPMLKIKKAKTGWFDYDLRRR</sequence>
<organism evidence="1 2">
    <name type="scientific">Lederbergia wuyishanensis</name>
    <dbReference type="NCBI Taxonomy" id="1347903"/>
    <lineage>
        <taxon>Bacteria</taxon>
        <taxon>Bacillati</taxon>
        <taxon>Bacillota</taxon>
        <taxon>Bacilli</taxon>
        <taxon>Bacillales</taxon>
        <taxon>Bacillaceae</taxon>
        <taxon>Lederbergia</taxon>
    </lineage>
</organism>
<gene>
    <name evidence="1" type="ORF">J2S14_002641</name>
</gene>
<proteinExistence type="predicted"/>
<keyword evidence="2" id="KW-1185">Reference proteome</keyword>
<accession>A0ABU0D5X0</accession>
<dbReference type="EMBL" id="JAUSUO010000006">
    <property type="protein sequence ID" value="MDQ0343806.1"/>
    <property type="molecule type" value="Genomic_DNA"/>
</dbReference>
<protein>
    <submittedName>
        <fullName evidence="1">Uncharacterized protein</fullName>
    </submittedName>
</protein>
<comment type="caution">
    <text evidence="1">The sequence shown here is derived from an EMBL/GenBank/DDBJ whole genome shotgun (WGS) entry which is preliminary data.</text>
</comment>